<sequence length="1170" mass="125779">MPGTIVNDGQQNAATSGPEPLRVEVLGPIRAWRGEAEIRLGPTRQRALFAVLAMRHDHVVSRSELVNAVWGHDAPTTAEGSVYTYVSGLRQALEPDRPRRAASTLLLSEGTGYRLRLGMDALDVPGFETFGAAAAAALADGDADRAIEAADRALTLWRGEPLSGLPGPFAAGLRDRLGEARLGLLETRAAADLLAGRHAEIVAELGTLAARNPLHEGLRGLLMTALYRCDRQADALDQFRQFRQVLAAELGAQPGPRIVDIHRRVLANDLPAAAPAPKPSTAVGPRWSTVPRPRSSGLVGRGRELAVLRNAASALSDGHGCLVWLDGEPGIGKSELLTAGLGGLDPEAVQLCWGSGDELAQRFPLRAMLECLGVEPGSPDARRARLAELAQRLSDGQDPLGGDNTLGVVDGLVDLVRRMCADGPVALIVDDMHWVDEASLLVWNRLARSVPQLPLLLVGACRPLPRTATLTALRNTVVSQSGALVEIGRLPEVEVKNLITTIVSAAPGPTLLSLADRAAGNPLYLRELMDSLMRDRAVLVAAGTAEASAWTEVTAPTSLASALTHRLRFLPIGALAILRHAALLGTDFRLEDLSVIFAQPPGELLPSIEEAIVAGVLLADGDRLSFRHPLIREALYDGMAQAVRAVLHRQAAQRLSDAGASIDTVARQLTAVPFTADSWAIGWVFQHGEKIANRAPDVGVELFRRVVEACDPDDPRCEQLTARLARVLYWLGESPEGEVRSVLASTVDPDLAGEMRWILGCIHYRRGMDRQGVEALREAANAPSVSAVWRARCRALLAGREALGLGERDAAEANAWRAIREAEKAGDLFAKGYALENLWLFRSIDRDHADGLRLVDEALRSLEIASGDHDVDSTVAHLSLSLLDNRVFSLQNLDRLGQADETLRTAEEFVRRHQLPGGLAASSAVNHYWSGRWDAAMAVLAASVDARGLDMAFRGLRESGPMMLLLHGVAALIGALRDDSEVVSAHLAAADEIPMLTSADRESCDFLIIAEALAAEREGRGEASLMALAPVIDERYAPMMLRHQWLPDAVRIGLQLGETATVKRALEMCETEASREVYPARAAAAAARCRAMVHNDPDATIAVARHYEQAGRQVEMAQALEDAAVQLARADRGEEACAVAGKAIRTYHRLGAKWAIRRAKERIDAASHGV</sequence>
<dbReference type="RefSeq" id="WP_344278021.1">
    <property type="nucleotide sequence ID" value="NZ_BAAAHV010000013.1"/>
</dbReference>
<dbReference type="CDD" id="cd00383">
    <property type="entry name" value="trans_reg_C"/>
    <property type="match status" value="1"/>
</dbReference>
<dbReference type="Pfam" id="PF03704">
    <property type="entry name" value="BTAD"/>
    <property type="match status" value="1"/>
</dbReference>
<keyword evidence="4" id="KW-0804">Transcription</keyword>
<dbReference type="SUPFAM" id="SSF46894">
    <property type="entry name" value="C-terminal effector domain of the bipartite response regulators"/>
    <property type="match status" value="1"/>
</dbReference>
<dbReference type="Gene3D" id="1.10.10.10">
    <property type="entry name" value="Winged helix-like DNA-binding domain superfamily/Winged helix DNA-binding domain"/>
    <property type="match status" value="1"/>
</dbReference>
<protein>
    <submittedName>
        <fullName evidence="8">BTAD domain-containing putative transcriptional regulator</fullName>
    </submittedName>
</protein>
<evidence type="ECO:0000313" key="9">
    <source>
        <dbReference type="Proteomes" id="UP001597542"/>
    </source>
</evidence>
<dbReference type="Pfam" id="PF13191">
    <property type="entry name" value="AAA_16"/>
    <property type="match status" value="1"/>
</dbReference>
<evidence type="ECO:0000313" key="8">
    <source>
        <dbReference type="EMBL" id="MFD2479724.1"/>
    </source>
</evidence>
<dbReference type="EMBL" id="JBHUKQ010000004">
    <property type="protein sequence ID" value="MFD2479724.1"/>
    <property type="molecule type" value="Genomic_DNA"/>
</dbReference>
<dbReference type="Proteomes" id="UP001597542">
    <property type="component" value="Unassembled WGS sequence"/>
</dbReference>
<dbReference type="InterPro" id="IPR027417">
    <property type="entry name" value="P-loop_NTPase"/>
</dbReference>
<evidence type="ECO:0000256" key="4">
    <source>
        <dbReference type="ARBA" id="ARBA00023163"/>
    </source>
</evidence>
<dbReference type="PANTHER" id="PTHR35807">
    <property type="entry name" value="TRANSCRIPTIONAL REGULATOR REDD-RELATED"/>
    <property type="match status" value="1"/>
</dbReference>
<keyword evidence="3 5" id="KW-0238">DNA-binding</keyword>
<dbReference type="PANTHER" id="PTHR35807:SF1">
    <property type="entry name" value="TRANSCRIPTIONAL REGULATOR REDD"/>
    <property type="match status" value="1"/>
</dbReference>
<accession>A0ABW5HRS0</accession>
<evidence type="ECO:0000256" key="2">
    <source>
        <dbReference type="ARBA" id="ARBA00023015"/>
    </source>
</evidence>
<dbReference type="Pfam" id="PF00486">
    <property type="entry name" value="Trans_reg_C"/>
    <property type="match status" value="1"/>
</dbReference>
<dbReference type="InterPro" id="IPR041664">
    <property type="entry name" value="AAA_16"/>
</dbReference>
<dbReference type="InterPro" id="IPR005158">
    <property type="entry name" value="BTAD"/>
</dbReference>
<feature type="domain" description="OmpR/PhoB-type" evidence="7">
    <location>
        <begin position="11"/>
        <end position="117"/>
    </location>
</feature>
<evidence type="ECO:0000256" key="3">
    <source>
        <dbReference type="ARBA" id="ARBA00023125"/>
    </source>
</evidence>
<evidence type="ECO:0000256" key="6">
    <source>
        <dbReference type="SAM" id="MobiDB-lite"/>
    </source>
</evidence>
<proteinExistence type="inferred from homology"/>
<comment type="caution">
    <text evidence="8">The sequence shown here is derived from an EMBL/GenBank/DDBJ whole genome shotgun (WGS) entry which is preliminary data.</text>
</comment>
<dbReference type="InterPro" id="IPR036388">
    <property type="entry name" value="WH-like_DNA-bd_sf"/>
</dbReference>
<organism evidence="8 9">
    <name type="scientific">Amycolatopsis albidoflavus</name>
    <dbReference type="NCBI Taxonomy" id="102226"/>
    <lineage>
        <taxon>Bacteria</taxon>
        <taxon>Bacillati</taxon>
        <taxon>Actinomycetota</taxon>
        <taxon>Actinomycetes</taxon>
        <taxon>Pseudonocardiales</taxon>
        <taxon>Pseudonocardiaceae</taxon>
        <taxon>Amycolatopsis</taxon>
    </lineage>
</organism>
<evidence type="ECO:0000256" key="1">
    <source>
        <dbReference type="ARBA" id="ARBA00005820"/>
    </source>
</evidence>
<evidence type="ECO:0000256" key="5">
    <source>
        <dbReference type="PROSITE-ProRule" id="PRU01091"/>
    </source>
</evidence>
<dbReference type="InterPro" id="IPR051677">
    <property type="entry name" value="AfsR-DnrI-RedD_regulator"/>
</dbReference>
<dbReference type="CDD" id="cd15831">
    <property type="entry name" value="BTAD"/>
    <property type="match status" value="1"/>
</dbReference>
<comment type="similarity">
    <text evidence="1">Belongs to the AfsR/DnrI/RedD regulatory family.</text>
</comment>
<dbReference type="SMART" id="SM01043">
    <property type="entry name" value="BTAD"/>
    <property type="match status" value="1"/>
</dbReference>
<feature type="DNA-binding region" description="OmpR/PhoB-type" evidence="5">
    <location>
        <begin position="11"/>
        <end position="117"/>
    </location>
</feature>
<gene>
    <name evidence="8" type="ORF">ACFSUT_05530</name>
</gene>
<dbReference type="SUPFAM" id="SSF52540">
    <property type="entry name" value="P-loop containing nucleoside triphosphate hydrolases"/>
    <property type="match status" value="1"/>
</dbReference>
<dbReference type="InterPro" id="IPR011990">
    <property type="entry name" value="TPR-like_helical_dom_sf"/>
</dbReference>
<name>A0ABW5HRS0_9PSEU</name>
<dbReference type="PROSITE" id="PS51755">
    <property type="entry name" value="OMPR_PHOB"/>
    <property type="match status" value="1"/>
</dbReference>
<dbReference type="InterPro" id="IPR001867">
    <property type="entry name" value="OmpR/PhoB-type_DNA-bd"/>
</dbReference>
<dbReference type="Gene3D" id="1.25.40.10">
    <property type="entry name" value="Tetratricopeptide repeat domain"/>
    <property type="match status" value="1"/>
</dbReference>
<keyword evidence="2" id="KW-0805">Transcription regulation</keyword>
<evidence type="ECO:0000259" key="7">
    <source>
        <dbReference type="PROSITE" id="PS51755"/>
    </source>
</evidence>
<feature type="region of interest" description="Disordered" evidence="6">
    <location>
        <begin position="272"/>
        <end position="295"/>
    </location>
</feature>
<dbReference type="SMART" id="SM00862">
    <property type="entry name" value="Trans_reg_C"/>
    <property type="match status" value="1"/>
</dbReference>
<reference evidence="9" key="1">
    <citation type="journal article" date="2019" name="Int. J. Syst. Evol. Microbiol.">
        <title>The Global Catalogue of Microorganisms (GCM) 10K type strain sequencing project: providing services to taxonomists for standard genome sequencing and annotation.</title>
        <authorList>
            <consortium name="The Broad Institute Genomics Platform"/>
            <consortium name="The Broad Institute Genome Sequencing Center for Infectious Disease"/>
            <person name="Wu L."/>
            <person name="Ma J."/>
        </authorList>
    </citation>
    <scope>NUCLEOTIDE SEQUENCE [LARGE SCALE GENOMIC DNA]</scope>
    <source>
        <strain evidence="9">CGMCC 4.7638</strain>
    </source>
</reference>
<dbReference type="SUPFAM" id="SSF48452">
    <property type="entry name" value="TPR-like"/>
    <property type="match status" value="1"/>
</dbReference>
<keyword evidence="9" id="KW-1185">Reference proteome</keyword>
<dbReference type="InterPro" id="IPR016032">
    <property type="entry name" value="Sig_transdc_resp-reg_C-effctor"/>
</dbReference>